<dbReference type="Gene3D" id="3.40.800.10">
    <property type="entry name" value="Ureohydrolase domain"/>
    <property type="match status" value="1"/>
</dbReference>
<proteinExistence type="inferred from homology"/>
<comment type="caution">
    <text evidence="2">The sequence shown here is derived from an EMBL/GenBank/DDBJ whole genome shotgun (WGS) entry which is preliminary data.</text>
</comment>
<dbReference type="InterPro" id="IPR006035">
    <property type="entry name" value="Ureohydrolase"/>
</dbReference>
<dbReference type="Pfam" id="PF00491">
    <property type="entry name" value="Arginase"/>
    <property type="match status" value="1"/>
</dbReference>
<evidence type="ECO:0000256" key="1">
    <source>
        <dbReference type="PROSITE-ProRule" id="PRU00742"/>
    </source>
</evidence>
<dbReference type="InterPro" id="IPR023696">
    <property type="entry name" value="Ureohydrolase_dom_sf"/>
</dbReference>
<accession>A0ABW1WCQ3</accession>
<evidence type="ECO:0000313" key="3">
    <source>
        <dbReference type="Proteomes" id="UP001596267"/>
    </source>
</evidence>
<evidence type="ECO:0000313" key="2">
    <source>
        <dbReference type="EMBL" id="MFC6386363.1"/>
    </source>
</evidence>
<protein>
    <submittedName>
        <fullName evidence="2">Arginase family protein</fullName>
    </submittedName>
</protein>
<sequence length="273" mass="31431">MTLLHHDITFCNFDGTYEMQDELLAMVPHHWIDFRNLRGTHLYCSAEAYSTIAHQLNACAHRGLTFLGSGNYHYVTLALMKQITEPFTLILFDHHTDLKEGRIGTLLSCGSWVRHALSEVPNLQKVIILGPNSANTQISIPKRNQVTLLPEHNFPSEQRLSAFIPTDTVYVSIDKDLLSTQNAETNWDQGHLRLAKLLEFLDILLTNKKVEGMDVCGEWPTQPHQHLDPQTLVRIKKNEWCNRCIAQTFLNHRKDDQLKNEHSTEYTRHKITT</sequence>
<dbReference type="PANTHER" id="PTHR11358:SF41">
    <property type="entry name" value="ARGINASE"/>
    <property type="match status" value="1"/>
</dbReference>
<dbReference type="EMBL" id="JBHSTQ010000005">
    <property type="protein sequence ID" value="MFC6386363.1"/>
    <property type="molecule type" value="Genomic_DNA"/>
</dbReference>
<gene>
    <name evidence="2" type="ORF">ACFP7A_07105</name>
</gene>
<dbReference type="PANTHER" id="PTHR11358">
    <property type="entry name" value="ARGINASE/AGMATINASE"/>
    <property type="match status" value="1"/>
</dbReference>
<dbReference type="RefSeq" id="WP_253053372.1">
    <property type="nucleotide sequence ID" value="NZ_JAMXWN010000004.1"/>
</dbReference>
<reference evidence="3" key="1">
    <citation type="journal article" date="2019" name="Int. J. Syst. Evol. Microbiol.">
        <title>The Global Catalogue of Microorganisms (GCM) 10K type strain sequencing project: providing services to taxonomists for standard genome sequencing and annotation.</title>
        <authorList>
            <consortium name="The Broad Institute Genomics Platform"/>
            <consortium name="The Broad Institute Genome Sequencing Center for Infectious Disease"/>
            <person name="Wu L."/>
            <person name="Ma J."/>
        </authorList>
    </citation>
    <scope>NUCLEOTIDE SEQUENCE [LARGE SCALE GENOMIC DNA]</scope>
    <source>
        <strain evidence="3">CCUG 42001</strain>
    </source>
</reference>
<keyword evidence="3" id="KW-1185">Reference proteome</keyword>
<dbReference type="SUPFAM" id="SSF52768">
    <property type="entry name" value="Arginase/deacetylase"/>
    <property type="match status" value="1"/>
</dbReference>
<dbReference type="PROSITE" id="PS51409">
    <property type="entry name" value="ARGINASE_2"/>
    <property type="match status" value="1"/>
</dbReference>
<name>A0ABW1WCQ3_9BACL</name>
<organism evidence="2 3">
    <name type="scientific">Sporolactobacillus kofuensis</name>
    <dbReference type="NCBI Taxonomy" id="269672"/>
    <lineage>
        <taxon>Bacteria</taxon>
        <taxon>Bacillati</taxon>
        <taxon>Bacillota</taxon>
        <taxon>Bacilli</taxon>
        <taxon>Bacillales</taxon>
        <taxon>Sporolactobacillaceae</taxon>
        <taxon>Sporolactobacillus</taxon>
    </lineage>
</organism>
<comment type="similarity">
    <text evidence="1">Belongs to the arginase family.</text>
</comment>
<dbReference type="Proteomes" id="UP001596267">
    <property type="component" value="Unassembled WGS sequence"/>
</dbReference>